<keyword evidence="1" id="KW-0472">Membrane</keyword>
<feature type="transmembrane region" description="Helical" evidence="1">
    <location>
        <begin position="45"/>
        <end position="65"/>
    </location>
</feature>
<dbReference type="EMBL" id="CP019288">
    <property type="protein sequence ID" value="QHI38662.1"/>
    <property type="molecule type" value="Genomic_DNA"/>
</dbReference>
<proteinExistence type="predicted"/>
<name>A0A7L4ZPV6_9FLAO</name>
<reference evidence="2 3" key="1">
    <citation type="journal article" date="2013" name="Int. J. Syst. Evol. Microbiol.">
        <title>Kordia antarctica sp. nov., isolated from Antarctic seawater.</title>
        <authorList>
            <person name="Baek K."/>
            <person name="Choi A."/>
            <person name="Kang I."/>
            <person name="Lee K."/>
            <person name="Cho J.C."/>
        </authorList>
    </citation>
    <scope>NUCLEOTIDE SEQUENCE [LARGE SCALE GENOMIC DNA]</scope>
    <source>
        <strain evidence="2 3">IMCC3317</strain>
    </source>
</reference>
<dbReference type="Proteomes" id="UP000464657">
    <property type="component" value="Chromosome"/>
</dbReference>
<dbReference type="KEGG" id="kan:IMCC3317_40560"/>
<dbReference type="RefSeq" id="WP_160131199.1">
    <property type="nucleotide sequence ID" value="NZ_CP019288.1"/>
</dbReference>
<sequence>MKIKGIDFNQAMQIPELKQKYDENPKKFMKEYSSNPMKNIGVFKIVIRFIGITLIICVISGVIINLWPPDEITNNEYHFREIPDLLKMVASAAIGAITGLLVSTPPQNQNNKSD</sequence>
<keyword evidence="3" id="KW-1185">Reference proteome</keyword>
<feature type="transmembrane region" description="Helical" evidence="1">
    <location>
        <begin position="85"/>
        <end position="103"/>
    </location>
</feature>
<dbReference type="AlphaFoldDB" id="A0A7L4ZPV6"/>
<protein>
    <recommendedName>
        <fullName evidence="4">Holin</fullName>
    </recommendedName>
</protein>
<keyword evidence="1" id="KW-1133">Transmembrane helix</keyword>
<keyword evidence="1" id="KW-0812">Transmembrane</keyword>
<organism evidence="2 3">
    <name type="scientific">Kordia antarctica</name>
    <dbReference type="NCBI Taxonomy" id="1218801"/>
    <lineage>
        <taxon>Bacteria</taxon>
        <taxon>Pseudomonadati</taxon>
        <taxon>Bacteroidota</taxon>
        <taxon>Flavobacteriia</taxon>
        <taxon>Flavobacteriales</taxon>
        <taxon>Flavobacteriaceae</taxon>
        <taxon>Kordia</taxon>
    </lineage>
</organism>
<evidence type="ECO:0000313" key="2">
    <source>
        <dbReference type="EMBL" id="QHI38662.1"/>
    </source>
</evidence>
<evidence type="ECO:0008006" key="4">
    <source>
        <dbReference type="Google" id="ProtNLM"/>
    </source>
</evidence>
<gene>
    <name evidence="2" type="ORF">IMCC3317_40560</name>
</gene>
<accession>A0A7L4ZPV6</accession>
<evidence type="ECO:0000313" key="3">
    <source>
        <dbReference type="Proteomes" id="UP000464657"/>
    </source>
</evidence>
<evidence type="ECO:0000256" key="1">
    <source>
        <dbReference type="SAM" id="Phobius"/>
    </source>
</evidence>